<name>A0ABV8E1B4_9NOCA</name>
<dbReference type="InterPro" id="IPR000868">
    <property type="entry name" value="Isochorismatase-like_dom"/>
</dbReference>
<dbReference type="PANTHER" id="PTHR43540">
    <property type="entry name" value="PEROXYUREIDOACRYLATE/UREIDOACRYLATE AMIDOHYDROLASE-RELATED"/>
    <property type="match status" value="1"/>
</dbReference>
<evidence type="ECO:0000256" key="1">
    <source>
        <dbReference type="ARBA" id="ARBA00022801"/>
    </source>
</evidence>
<keyword evidence="4" id="KW-1185">Reference proteome</keyword>
<dbReference type="Pfam" id="PF00857">
    <property type="entry name" value="Isochorismatase"/>
    <property type="match status" value="1"/>
</dbReference>
<dbReference type="Proteomes" id="UP001595696">
    <property type="component" value="Unassembled WGS sequence"/>
</dbReference>
<comment type="caution">
    <text evidence="3">The sequence shown here is derived from an EMBL/GenBank/DDBJ whole genome shotgun (WGS) entry which is preliminary data.</text>
</comment>
<dbReference type="EMBL" id="JBHSAX010000033">
    <property type="protein sequence ID" value="MFC3966180.1"/>
    <property type="molecule type" value="Genomic_DNA"/>
</dbReference>
<dbReference type="InterPro" id="IPR050272">
    <property type="entry name" value="Isochorismatase-like_hydrls"/>
</dbReference>
<sequence>MSTHPILLVIDVQNGFVNEHSRHVVPIIRDLAEQWTNAGGATLFTRYHNYEGSPYQRLIGWNGLREAPQTDLVPDLRPLADAPGAQVLDKVTYTALTDDGRRMLTGYTDLYICGIATDGCVLKTALDAFDSGYTPWIIEDACASNATRHPAAEVHQSALTLLSRLIGSRQLIQSAAVREVIATAPTQRHSA</sequence>
<organism evidence="3 4">
    <name type="scientific">Nocardia jiangsuensis</name>
    <dbReference type="NCBI Taxonomy" id="1691563"/>
    <lineage>
        <taxon>Bacteria</taxon>
        <taxon>Bacillati</taxon>
        <taxon>Actinomycetota</taxon>
        <taxon>Actinomycetes</taxon>
        <taxon>Mycobacteriales</taxon>
        <taxon>Nocardiaceae</taxon>
        <taxon>Nocardia</taxon>
    </lineage>
</organism>
<dbReference type="GO" id="GO:0016787">
    <property type="term" value="F:hydrolase activity"/>
    <property type="evidence" value="ECO:0007669"/>
    <property type="project" value="UniProtKB-KW"/>
</dbReference>
<proteinExistence type="predicted"/>
<dbReference type="SUPFAM" id="SSF52499">
    <property type="entry name" value="Isochorismatase-like hydrolases"/>
    <property type="match status" value="1"/>
</dbReference>
<dbReference type="RefSeq" id="WP_378616673.1">
    <property type="nucleotide sequence ID" value="NZ_JBHSAX010000033.1"/>
</dbReference>
<dbReference type="InterPro" id="IPR036380">
    <property type="entry name" value="Isochorismatase-like_sf"/>
</dbReference>
<reference evidence="4" key="1">
    <citation type="journal article" date="2019" name="Int. J. Syst. Evol. Microbiol.">
        <title>The Global Catalogue of Microorganisms (GCM) 10K type strain sequencing project: providing services to taxonomists for standard genome sequencing and annotation.</title>
        <authorList>
            <consortium name="The Broad Institute Genomics Platform"/>
            <consortium name="The Broad Institute Genome Sequencing Center for Infectious Disease"/>
            <person name="Wu L."/>
            <person name="Ma J."/>
        </authorList>
    </citation>
    <scope>NUCLEOTIDE SEQUENCE [LARGE SCALE GENOMIC DNA]</scope>
    <source>
        <strain evidence="4">CGMCC 4.7330</strain>
    </source>
</reference>
<dbReference type="PANTHER" id="PTHR43540:SF6">
    <property type="entry name" value="ISOCHORISMATASE-LIKE DOMAIN-CONTAINING PROTEIN"/>
    <property type="match status" value="1"/>
</dbReference>
<evidence type="ECO:0000313" key="4">
    <source>
        <dbReference type="Proteomes" id="UP001595696"/>
    </source>
</evidence>
<evidence type="ECO:0000259" key="2">
    <source>
        <dbReference type="Pfam" id="PF00857"/>
    </source>
</evidence>
<accession>A0ABV8E1B4</accession>
<dbReference type="Gene3D" id="3.40.50.850">
    <property type="entry name" value="Isochorismatase-like"/>
    <property type="match status" value="1"/>
</dbReference>
<dbReference type="CDD" id="cd00431">
    <property type="entry name" value="cysteine_hydrolases"/>
    <property type="match status" value="1"/>
</dbReference>
<feature type="domain" description="Isochorismatase-like" evidence="2">
    <location>
        <begin position="6"/>
        <end position="151"/>
    </location>
</feature>
<evidence type="ECO:0000313" key="3">
    <source>
        <dbReference type="EMBL" id="MFC3966180.1"/>
    </source>
</evidence>
<protein>
    <submittedName>
        <fullName evidence="3">Cysteine hydrolase family protein</fullName>
    </submittedName>
</protein>
<keyword evidence="1 3" id="KW-0378">Hydrolase</keyword>
<gene>
    <name evidence="3" type="ORF">ACFO0B_29690</name>
</gene>